<feature type="transmembrane region" description="Helical" evidence="2">
    <location>
        <begin position="6"/>
        <end position="27"/>
    </location>
</feature>
<comment type="caution">
    <text evidence="4">The sequence shown here is derived from an EMBL/GenBank/DDBJ whole genome shotgun (WGS) entry which is preliminary data.</text>
</comment>
<dbReference type="InterPro" id="IPR009996">
    <property type="entry name" value="YycH"/>
</dbReference>
<accession>A0A0R1SE32</accession>
<evidence type="ECO:0000313" key="5">
    <source>
        <dbReference type="Proteomes" id="UP000051647"/>
    </source>
</evidence>
<evidence type="ECO:0000259" key="3">
    <source>
        <dbReference type="Pfam" id="PF07435"/>
    </source>
</evidence>
<dbReference type="OrthoDB" id="2382185at2"/>
<evidence type="ECO:0000256" key="1">
    <source>
        <dbReference type="SAM" id="MobiDB-lite"/>
    </source>
</evidence>
<evidence type="ECO:0000256" key="2">
    <source>
        <dbReference type="SAM" id="Phobius"/>
    </source>
</evidence>
<dbReference type="AlphaFoldDB" id="A0A0R1SE32"/>
<dbReference type="STRING" id="1423815.FC27_GL001896"/>
<feature type="compositionally biased region" description="Low complexity" evidence="1">
    <location>
        <begin position="436"/>
        <end position="466"/>
    </location>
</feature>
<name>A0A0R1SE32_9LACO</name>
<keyword evidence="2" id="KW-0472">Membrane</keyword>
<dbReference type="Proteomes" id="UP000051647">
    <property type="component" value="Unassembled WGS sequence"/>
</dbReference>
<keyword evidence="2" id="KW-0812">Transmembrane</keyword>
<organism evidence="4 5">
    <name type="scientific">Companilactobacillus versmoldensis DSM 14857 = KCTC 3814</name>
    <dbReference type="NCBI Taxonomy" id="1423815"/>
    <lineage>
        <taxon>Bacteria</taxon>
        <taxon>Bacillati</taxon>
        <taxon>Bacillota</taxon>
        <taxon>Bacilli</taxon>
        <taxon>Lactobacillales</taxon>
        <taxon>Lactobacillaceae</taxon>
        <taxon>Companilactobacillus</taxon>
    </lineage>
</organism>
<feature type="domain" description="Regulatory protein YycH" evidence="3">
    <location>
        <begin position="10"/>
        <end position="426"/>
    </location>
</feature>
<feature type="region of interest" description="Disordered" evidence="1">
    <location>
        <begin position="431"/>
        <end position="466"/>
    </location>
</feature>
<dbReference type="CDD" id="cd15787">
    <property type="entry name" value="YycH_N"/>
    <property type="match status" value="1"/>
</dbReference>
<keyword evidence="2" id="KW-1133">Transmembrane helix</keyword>
<dbReference type="Pfam" id="PF07435">
    <property type="entry name" value="YycH"/>
    <property type="match status" value="1"/>
</dbReference>
<gene>
    <name evidence="4" type="ORF">FC27_GL001896</name>
</gene>
<evidence type="ECO:0000313" key="4">
    <source>
        <dbReference type="EMBL" id="KRL67308.1"/>
    </source>
</evidence>
<dbReference type="EMBL" id="AZFA01000006">
    <property type="protein sequence ID" value="KRL67308.1"/>
    <property type="molecule type" value="Genomic_DNA"/>
</dbReference>
<proteinExistence type="predicted"/>
<dbReference type="PATRIC" id="fig|1423815.3.peg.1944"/>
<sequence length="466" mass="53180">MKFSRLVVQILLVVAVVTSFILSFFIWTNTARYQRGRNIDVSTSDVDKNKTPINQIISPTQVIWQDGKEQRLIYNNKDNISVSMQKIIKNWKVGAFSQEFSKDGAKYQKMIQRKNMIQLVYPTNISIRTLGYLMNNTTLQKATDHQFNRILFSVNDKDDDNIYLANDKTYTVYKASVKDASSKPIIKLAKKANIDLKIKLNLMKHGVVTFYTEPVTLKSYSYVLSTKADSEYTTNLFDSNTDDINSSTNGNVYTYNVGESKRLVSDHEKNELTFSDYTDTSVPKDMLSFFQRGYKQATNIQNSVSNLRLYEASWKNKSLVYREYVEGFPIFKKSEFGSIKISFSRNGSTESFLSKVLEVPVPSDMRNATLKPTTEIVKELNNIGYSPSEIQKLEVGYQWTNEEDNSDVIDLEPTYYIKIDDHWRSFESWSNMSAETSSSQNNSSSSSSSTSQSSNYATQSSSSEGE</sequence>
<keyword evidence="5" id="KW-1185">Reference proteome</keyword>
<dbReference type="eggNOG" id="COG4863">
    <property type="taxonomic scope" value="Bacteria"/>
</dbReference>
<dbReference type="RefSeq" id="WP_010625319.1">
    <property type="nucleotide sequence ID" value="NZ_AZFA01000006.1"/>
</dbReference>
<dbReference type="Gene3D" id="3.10.450.310">
    <property type="match status" value="1"/>
</dbReference>
<reference evidence="4 5" key="1">
    <citation type="journal article" date="2015" name="Genome Announc.">
        <title>Expanding the biotechnology potential of lactobacilli through comparative genomics of 213 strains and associated genera.</title>
        <authorList>
            <person name="Sun Z."/>
            <person name="Harris H.M."/>
            <person name="McCann A."/>
            <person name="Guo C."/>
            <person name="Argimon S."/>
            <person name="Zhang W."/>
            <person name="Yang X."/>
            <person name="Jeffery I.B."/>
            <person name="Cooney J.C."/>
            <person name="Kagawa T.F."/>
            <person name="Liu W."/>
            <person name="Song Y."/>
            <person name="Salvetti E."/>
            <person name="Wrobel A."/>
            <person name="Rasinkangas P."/>
            <person name="Parkhill J."/>
            <person name="Rea M.C."/>
            <person name="O'Sullivan O."/>
            <person name="Ritari J."/>
            <person name="Douillard F.P."/>
            <person name="Paul Ross R."/>
            <person name="Yang R."/>
            <person name="Briner A.E."/>
            <person name="Felis G.E."/>
            <person name="de Vos W.M."/>
            <person name="Barrangou R."/>
            <person name="Klaenhammer T.R."/>
            <person name="Caufield P.W."/>
            <person name="Cui Y."/>
            <person name="Zhang H."/>
            <person name="O'Toole P.W."/>
        </authorList>
    </citation>
    <scope>NUCLEOTIDE SEQUENCE [LARGE SCALE GENOMIC DNA]</scope>
    <source>
        <strain evidence="4 5">DSM 14857</strain>
    </source>
</reference>
<protein>
    <recommendedName>
        <fullName evidence="3">Regulatory protein YycH domain-containing protein</fullName>
    </recommendedName>
</protein>